<proteinExistence type="predicted"/>
<dbReference type="InterPro" id="IPR002611">
    <property type="entry name" value="IstB_ATP-bd"/>
</dbReference>
<dbReference type="PANTHER" id="PTHR30050">
    <property type="entry name" value="CHROMOSOMAL REPLICATION INITIATOR PROTEIN DNAA"/>
    <property type="match status" value="1"/>
</dbReference>
<keyword evidence="2" id="KW-0547">Nucleotide-binding</keyword>
<accession>A0A934HSY0</accession>
<dbReference type="AlphaFoldDB" id="A0A934HSY0"/>
<evidence type="ECO:0000259" key="1">
    <source>
        <dbReference type="Pfam" id="PF01695"/>
    </source>
</evidence>
<evidence type="ECO:0000313" key="3">
    <source>
        <dbReference type="Proteomes" id="UP000622687"/>
    </source>
</evidence>
<protein>
    <submittedName>
        <fullName evidence="2">ATP-binding protein</fullName>
    </submittedName>
</protein>
<dbReference type="PANTHER" id="PTHR30050:SF10">
    <property type="entry name" value="PHAGE-LIKE ELEMENT PBSX PROTEIN XKDC"/>
    <property type="match status" value="1"/>
</dbReference>
<dbReference type="EMBL" id="JAEEGB010000008">
    <property type="protein sequence ID" value="MBI6872718.1"/>
    <property type="molecule type" value="Genomic_DNA"/>
</dbReference>
<comment type="caution">
    <text evidence="2">The sequence shown here is derived from an EMBL/GenBank/DDBJ whole genome shotgun (WGS) entry which is preliminary data.</text>
</comment>
<sequence length="270" mass="30933">MEDLQETMERINAVIQRIRQKTNGQGIKLQSQKSQQMQTFKELSEVCPLCGGSGFIIKCNSKGQDTIKFCSCKDVDKSKMLWRVSGIETERNRLTFGNYKPYNITTEKIKGAAIDYFKNFNNIRASRRNSMAFLGQVGSGKTHLSVAIGLNLLAKGIPVVYMSYRDEILKLKQNILDEEYYENSLRKYKTAAVLIVDDLFKGKISEADINIIFEIINYRYMNNLPIIVSSEFTAERLLYFDEGVGSRIIEMCKDYTVEIAGKENNFRVKN</sequence>
<dbReference type="SUPFAM" id="SSF52540">
    <property type="entry name" value="P-loop containing nucleoside triphosphate hydrolases"/>
    <property type="match status" value="1"/>
</dbReference>
<dbReference type="Gene3D" id="3.40.50.300">
    <property type="entry name" value="P-loop containing nucleotide triphosphate hydrolases"/>
    <property type="match status" value="1"/>
</dbReference>
<organism evidence="2 3">
    <name type="scientific">Clostridium aciditolerans</name>
    <dbReference type="NCBI Taxonomy" id="339861"/>
    <lineage>
        <taxon>Bacteria</taxon>
        <taxon>Bacillati</taxon>
        <taxon>Bacillota</taxon>
        <taxon>Clostridia</taxon>
        <taxon>Eubacteriales</taxon>
        <taxon>Clostridiaceae</taxon>
        <taxon>Clostridium</taxon>
    </lineage>
</organism>
<keyword evidence="3" id="KW-1185">Reference proteome</keyword>
<dbReference type="Pfam" id="PF01695">
    <property type="entry name" value="IstB_IS21"/>
    <property type="match status" value="1"/>
</dbReference>
<keyword evidence="2" id="KW-0067">ATP-binding</keyword>
<dbReference type="InterPro" id="IPR027417">
    <property type="entry name" value="P-loop_NTPase"/>
</dbReference>
<dbReference type="GO" id="GO:0005524">
    <property type="term" value="F:ATP binding"/>
    <property type="evidence" value="ECO:0007669"/>
    <property type="project" value="UniProtKB-KW"/>
</dbReference>
<evidence type="ECO:0000313" key="2">
    <source>
        <dbReference type="EMBL" id="MBI6872718.1"/>
    </source>
</evidence>
<dbReference type="CDD" id="cd00009">
    <property type="entry name" value="AAA"/>
    <property type="match status" value="1"/>
</dbReference>
<dbReference type="GO" id="GO:0006260">
    <property type="term" value="P:DNA replication"/>
    <property type="evidence" value="ECO:0007669"/>
    <property type="project" value="TreeGrafter"/>
</dbReference>
<reference evidence="2" key="1">
    <citation type="submission" date="2020-12" db="EMBL/GenBank/DDBJ databases">
        <title>Clostridium thailandense sp. nov., a novel acetogenic bacterium isolated from peat land soil in Thailand.</title>
        <authorList>
            <person name="Chaikitkaew S."/>
            <person name="Birkeland N.K."/>
        </authorList>
    </citation>
    <scope>NUCLEOTIDE SEQUENCE</scope>
    <source>
        <strain evidence="2">DSM 17425</strain>
    </source>
</reference>
<name>A0A934HSY0_9CLOT</name>
<feature type="domain" description="IstB-like ATP-binding" evidence="1">
    <location>
        <begin position="127"/>
        <end position="230"/>
    </location>
</feature>
<dbReference type="Proteomes" id="UP000622687">
    <property type="component" value="Unassembled WGS sequence"/>
</dbReference>
<gene>
    <name evidence="2" type="ORF">I6U51_08330</name>
</gene>